<dbReference type="Gene3D" id="1.10.1900.20">
    <property type="entry name" value="Ribosomal protein L20"/>
    <property type="match status" value="2"/>
</dbReference>
<dbReference type="SUPFAM" id="SSF74731">
    <property type="entry name" value="Ribosomal protein L20"/>
    <property type="match status" value="1"/>
</dbReference>
<dbReference type="GO" id="GO:0019843">
    <property type="term" value="F:rRNA binding"/>
    <property type="evidence" value="ECO:0007669"/>
    <property type="project" value="UniProtKB-KW"/>
</dbReference>
<dbReference type="HAMAP" id="MF_00382">
    <property type="entry name" value="Ribosomal_bL20"/>
    <property type="match status" value="1"/>
</dbReference>
<name>A0A7S2II22_9STRA</name>
<dbReference type="InterPro" id="IPR049946">
    <property type="entry name" value="RIBOSOMAL_L20_CS"/>
</dbReference>
<dbReference type="PROSITE" id="PS00937">
    <property type="entry name" value="RIBOSOMAL_L20"/>
    <property type="match status" value="1"/>
</dbReference>
<evidence type="ECO:0000256" key="6">
    <source>
        <dbReference type="ARBA" id="ARBA00035295"/>
    </source>
</evidence>
<evidence type="ECO:0000256" key="2">
    <source>
        <dbReference type="ARBA" id="ARBA00022730"/>
    </source>
</evidence>
<dbReference type="GO" id="GO:0003735">
    <property type="term" value="F:structural constituent of ribosome"/>
    <property type="evidence" value="ECO:0007669"/>
    <property type="project" value="InterPro"/>
</dbReference>
<protein>
    <recommendedName>
        <fullName evidence="6">Large ribosomal subunit protein bL20c</fullName>
    </recommendedName>
</protein>
<comment type="similarity">
    <text evidence="1 7">Belongs to the bacterial ribosomal protein bL20 family.</text>
</comment>
<accession>A0A7S2II22</accession>
<dbReference type="PRINTS" id="PR00062">
    <property type="entry name" value="RIBOSOMALL20"/>
</dbReference>
<evidence type="ECO:0000256" key="5">
    <source>
        <dbReference type="ARBA" id="ARBA00023274"/>
    </source>
</evidence>
<keyword evidence="5 7" id="KW-0687">Ribonucleoprotein</keyword>
<sequence>MPFFSTFAQRSPMLFARTTMAKVVTANHATPLFFGLRQQQQHQQQQSQIRGMASKKHKRIIKMAKGYRGRANRCYRLALQRVEKALQYAYRDRKVKKRNFRKLWIQRLNAGVRQYGLSYSRFIHMMQQPKMMMEEGRQQGGGAGGIRLDRKVLADLACNEPFSFKAVVDVVKMMNN</sequence>
<dbReference type="CDD" id="cd07026">
    <property type="entry name" value="Ribosomal_L20"/>
    <property type="match status" value="1"/>
</dbReference>
<organism evidence="8">
    <name type="scientific">Helicotheca tamesis</name>
    <dbReference type="NCBI Taxonomy" id="374047"/>
    <lineage>
        <taxon>Eukaryota</taxon>
        <taxon>Sar</taxon>
        <taxon>Stramenopiles</taxon>
        <taxon>Ochrophyta</taxon>
        <taxon>Bacillariophyta</taxon>
        <taxon>Mediophyceae</taxon>
        <taxon>Lithodesmiophycidae</taxon>
        <taxon>Lithodesmiales</taxon>
        <taxon>Lithodesmiaceae</taxon>
        <taxon>Helicotheca</taxon>
    </lineage>
</organism>
<evidence type="ECO:0000256" key="7">
    <source>
        <dbReference type="RuleBase" id="RU000561"/>
    </source>
</evidence>
<evidence type="ECO:0000256" key="4">
    <source>
        <dbReference type="ARBA" id="ARBA00022980"/>
    </source>
</evidence>
<evidence type="ECO:0000256" key="3">
    <source>
        <dbReference type="ARBA" id="ARBA00022884"/>
    </source>
</evidence>
<reference evidence="8" key="1">
    <citation type="submission" date="2021-01" db="EMBL/GenBank/DDBJ databases">
        <authorList>
            <person name="Corre E."/>
            <person name="Pelletier E."/>
            <person name="Niang G."/>
            <person name="Scheremetjew M."/>
            <person name="Finn R."/>
            <person name="Kale V."/>
            <person name="Holt S."/>
            <person name="Cochrane G."/>
            <person name="Meng A."/>
            <person name="Brown T."/>
            <person name="Cohen L."/>
        </authorList>
    </citation>
    <scope>NUCLEOTIDE SEQUENCE</scope>
    <source>
        <strain evidence="8">CCMP826</strain>
    </source>
</reference>
<dbReference type="Pfam" id="PF00453">
    <property type="entry name" value="Ribosomal_L20"/>
    <property type="match status" value="1"/>
</dbReference>
<dbReference type="NCBIfam" id="TIGR01032">
    <property type="entry name" value="rplT_bact"/>
    <property type="match status" value="1"/>
</dbReference>
<dbReference type="EMBL" id="HBGV01020049">
    <property type="protein sequence ID" value="CAD9520154.1"/>
    <property type="molecule type" value="Transcribed_RNA"/>
</dbReference>
<evidence type="ECO:0000313" key="8">
    <source>
        <dbReference type="EMBL" id="CAD9520154.1"/>
    </source>
</evidence>
<dbReference type="AlphaFoldDB" id="A0A7S2II22"/>
<keyword evidence="2" id="KW-0699">rRNA-binding</keyword>
<proteinExistence type="inferred from homology"/>
<dbReference type="Gene3D" id="6.10.160.10">
    <property type="match status" value="1"/>
</dbReference>
<dbReference type="GO" id="GO:0005840">
    <property type="term" value="C:ribosome"/>
    <property type="evidence" value="ECO:0007669"/>
    <property type="project" value="UniProtKB-KW"/>
</dbReference>
<keyword evidence="3" id="KW-0694">RNA-binding</keyword>
<dbReference type="InterPro" id="IPR035566">
    <property type="entry name" value="Ribosomal_protein_bL20_C"/>
</dbReference>
<dbReference type="GO" id="GO:1990904">
    <property type="term" value="C:ribonucleoprotein complex"/>
    <property type="evidence" value="ECO:0007669"/>
    <property type="project" value="UniProtKB-KW"/>
</dbReference>
<evidence type="ECO:0000256" key="1">
    <source>
        <dbReference type="ARBA" id="ARBA00007698"/>
    </source>
</evidence>
<dbReference type="InterPro" id="IPR005813">
    <property type="entry name" value="Ribosomal_bL20"/>
</dbReference>
<gene>
    <name evidence="8" type="ORF">HTAM1171_LOCUS12503</name>
</gene>
<dbReference type="PANTHER" id="PTHR10986">
    <property type="entry name" value="39S RIBOSOMAL PROTEIN L20"/>
    <property type="match status" value="1"/>
</dbReference>
<dbReference type="GO" id="GO:0006412">
    <property type="term" value="P:translation"/>
    <property type="evidence" value="ECO:0007669"/>
    <property type="project" value="InterPro"/>
</dbReference>
<keyword evidence="4 7" id="KW-0689">Ribosomal protein</keyword>